<dbReference type="Proteomes" id="UP000027997">
    <property type="component" value="Unassembled WGS sequence"/>
</dbReference>
<dbReference type="SUPFAM" id="SSF48537">
    <property type="entry name" value="Phospholipase C/P1 nuclease"/>
    <property type="match status" value="1"/>
</dbReference>
<gene>
    <name evidence="2" type="ORF">GV64_02290</name>
</gene>
<organism evidence="2 3">
    <name type="scientific">Endozoicomonas elysicola</name>
    <dbReference type="NCBI Taxonomy" id="305900"/>
    <lineage>
        <taxon>Bacteria</taxon>
        <taxon>Pseudomonadati</taxon>
        <taxon>Pseudomonadota</taxon>
        <taxon>Gammaproteobacteria</taxon>
        <taxon>Oceanospirillales</taxon>
        <taxon>Endozoicomonadaceae</taxon>
        <taxon>Endozoicomonas</taxon>
    </lineage>
</organism>
<feature type="chain" id="PRO_5001758620" description="Phospholipase C" evidence="1">
    <location>
        <begin position="24"/>
        <end position="300"/>
    </location>
</feature>
<dbReference type="GO" id="GO:0016788">
    <property type="term" value="F:hydrolase activity, acting on ester bonds"/>
    <property type="evidence" value="ECO:0007669"/>
    <property type="project" value="InterPro"/>
</dbReference>
<feature type="signal peptide" evidence="1">
    <location>
        <begin position="1"/>
        <end position="23"/>
    </location>
</feature>
<dbReference type="AlphaFoldDB" id="A0A081K6E9"/>
<name>A0A081K6E9_9GAMM</name>
<reference evidence="2 3" key="1">
    <citation type="submission" date="2014-06" db="EMBL/GenBank/DDBJ databases">
        <title>Whole Genome Sequences of Three Symbiotic Endozoicomonas Bacteria.</title>
        <authorList>
            <person name="Neave M.J."/>
            <person name="Apprill A."/>
            <person name="Voolstra C.R."/>
        </authorList>
    </citation>
    <scope>NUCLEOTIDE SEQUENCE [LARGE SCALE GENOMIC DNA]</scope>
    <source>
        <strain evidence="2 3">DSM 22380</strain>
    </source>
</reference>
<evidence type="ECO:0000313" key="3">
    <source>
        <dbReference type="Proteomes" id="UP000027997"/>
    </source>
</evidence>
<proteinExistence type="predicted"/>
<dbReference type="EMBL" id="JOJP01000001">
    <property type="protein sequence ID" value="KEI69725.1"/>
    <property type="molecule type" value="Genomic_DNA"/>
</dbReference>
<evidence type="ECO:0008006" key="4">
    <source>
        <dbReference type="Google" id="ProtNLM"/>
    </source>
</evidence>
<evidence type="ECO:0000256" key="1">
    <source>
        <dbReference type="SAM" id="SignalP"/>
    </source>
</evidence>
<evidence type="ECO:0000313" key="2">
    <source>
        <dbReference type="EMBL" id="KEI69725.1"/>
    </source>
</evidence>
<dbReference type="InterPro" id="IPR008947">
    <property type="entry name" value="PLipase_C/P1_nuclease_dom_sf"/>
</dbReference>
<dbReference type="RefSeq" id="WP_020582131.1">
    <property type="nucleotide sequence ID" value="NZ_JOJP01000001.1"/>
</dbReference>
<sequence>MISKRVNQLVVAITLATASTVSVGMSTFGAHPSMTEDAAKYFMWTPEALQLLKAGAVYPDREHNTTAHNKEYFPELHFDRYQNESNHDAFLNGVTAYKKNFAKSIEMAKNGDLVGVFTHLGGALHAVQDFASHSNYIELPEKEQKIIDEILFGDRSPKELPKSVKLTHYDPDMPIPGIPEGSDYPHDIKSKDYPFRGDVSMSQFGPDEIGYQAAFDTGTYFAKIVLTRFMHALDEKSYRQVTNAEVWNVFPPYPRNCTVGDINKTSYTAMRGDNVVCEGKPDYTYKLETARKVGINTFNK</sequence>
<keyword evidence="3" id="KW-1185">Reference proteome</keyword>
<protein>
    <recommendedName>
        <fullName evidence="4">Phospholipase C</fullName>
    </recommendedName>
</protein>
<comment type="caution">
    <text evidence="2">The sequence shown here is derived from an EMBL/GenBank/DDBJ whole genome shotgun (WGS) entry which is preliminary data.</text>
</comment>
<dbReference type="Gene3D" id="1.10.575.10">
    <property type="entry name" value="P1 Nuclease"/>
    <property type="match status" value="1"/>
</dbReference>
<accession>A0A081K6E9</accession>
<keyword evidence="1" id="KW-0732">Signal</keyword>